<protein>
    <submittedName>
        <fullName evidence="1">Uncharacterized protein</fullName>
    </submittedName>
</protein>
<proteinExistence type="predicted"/>
<accession>A0ACB8D5D4</accession>
<dbReference type="Proteomes" id="UP000821865">
    <property type="component" value="Chromosome 3"/>
</dbReference>
<dbReference type="EMBL" id="CM023472">
    <property type="protein sequence ID" value="KAH7959585.1"/>
    <property type="molecule type" value="Genomic_DNA"/>
</dbReference>
<reference evidence="1" key="1">
    <citation type="submission" date="2020-05" db="EMBL/GenBank/DDBJ databases">
        <title>Large-scale comparative analyses of tick genomes elucidate their genetic diversity and vector capacities.</title>
        <authorList>
            <person name="Jia N."/>
            <person name="Wang J."/>
            <person name="Shi W."/>
            <person name="Du L."/>
            <person name="Sun Y."/>
            <person name="Zhan W."/>
            <person name="Jiang J."/>
            <person name="Wang Q."/>
            <person name="Zhang B."/>
            <person name="Ji P."/>
            <person name="Sakyi L.B."/>
            <person name="Cui X."/>
            <person name="Yuan T."/>
            <person name="Jiang B."/>
            <person name="Yang W."/>
            <person name="Lam T.T.-Y."/>
            <person name="Chang Q."/>
            <person name="Ding S."/>
            <person name="Wang X."/>
            <person name="Zhu J."/>
            <person name="Ruan X."/>
            <person name="Zhao L."/>
            <person name="Wei J."/>
            <person name="Que T."/>
            <person name="Du C."/>
            <person name="Cheng J."/>
            <person name="Dai P."/>
            <person name="Han X."/>
            <person name="Huang E."/>
            <person name="Gao Y."/>
            <person name="Liu J."/>
            <person name="Shao H."/>
            <person name="Ye R."/>
            <person name="Li L."/>
            <person name="Wei W."/>
            <person name="Wang X."/>
            <person name="Wang C."/>
            <person name="Yang T."/>
            <person name="Huo Q."/>
            <person name="Li W."/>
            <person name="Guo W."/>
            <person name="Chen H."/>
            <person name="Zhou L."/>
            <person name="Ni X."/>
            <person name="Tian J."/>
            <person name="Zhou Y."/>
            <person name="Sheng Y."/>
            <person name="Liu T."/>
            <person name="Pan Y."/>
            <person name="Xia L."/>
            <person name="Li J."/>
            <person name="Zhao F."/>
            <person name="Cao W."/>
        </authorList>
    </citation>
    <scope>NUCLEOTIDE SEQUENCE</scope>
    <source>
        <strain evidence="1">Dsil-2018</strain>
    </source>
</reference>
<evidence type="ECO:0000313" key="1">
    <source>
        <dbReference type="EMBL" id="KAH7959585.1"/>
    </source>
</evidence>
<evidence type="ECO:0000313" key="2">
    <source>
        <dbReference type="Proteomes" id="UP000821865"/>
    </source>
</evidence>
<name>A0ACB8D5D4_DERSI</name>
<keyword evidence="2" id="KW-1185">Reference proteome</keyword>
<comment type="caution">
    <text evidence="1">The sequence shown here is derived from an EMBL/GenBank/DDBJ whole genome shotgun (WGS) entry which is preliminary data.</text>
</comment>
<organism evidence="1 2">
    <name type="scientific">Dermacentor silvarum</name>
    <name type="common">Tick</name>
    <dbReference type="NCBI Taxonomy" id="543639"/>
    <lineage>
        <taxon>Eukaryota</taxon>
        <taxon>Metazoa</taxon>
        <taxon>Ecdysozoa</taxon>
        <taxon>Arthropoda</taxon>
        <taxon>Chelicerata</taxon>
        <taxon>Arachnida</taxon>
        <taxon>Acari</taxon>
        <taxon>Parasitiformes</taxon>
        <taxon>Ixodida</taxon>
        <taxon>Ixodoidea</taxon>
        <taxon>Ixodidae</taxon>
        <taxon>Rhipicephalinae</taxon>
        <taxon>Dermacentor</taxon>
    </lineage>
</organism>
<gene>
    <name evidence="1" type="ORF">HPB49_012167</name>
</gene>
<sequence>MYKAKEKVANMSRTEFANLPKEILIVPSKPYMITTNIDVIDGLVNGAVGTLKVCERGVLHEEDEDAFFPKGAVAADRCAHDGEARSSPFSSGGERGRSKRIRCGNLVDTHRTSRGHTHHRPQDGRCVQTKTVSPHAGQRHNGTQVARRKVLAHRVRVPQDPHRLVYVAFSRCTIVNNLYLTNAKEDHRFHNKHNNEDKGMLSEFRRLEQHRLPTLTQRTISVSEPRSANNFKTTDRRLEVVVAHVSGSSEALRVP</sequence>